<dbReference type="STRING" id="1283841.A0A084R0D8"/>
<dbReference type="InParanoid" id="A0A084R0D8"/>
<accession>A0A084R0D8</accession>
<dbReference type="OMA" id="CAFVNKL"/>
<dbReference type="AlphaFoldDB" id="A0A084R0D8"/>
<evidence type="ECO:0000313" key="1">
    <source>
        <dbReference type="EMBL" id="KFA69673.1"/>
    </source>
</evidence>
<dbReference type="Pfam" id="PF14441">
    <property type="entry name" value="OTT_1508_deam"/>
    <property type="match status" value="1"/>
</dbReference>
<protein>
    <submittedName>
        <fullName evidence="1">Uncharacterized protein</fullName>
    </submittedName>
</protein>
<dbReference type="Proteomes" id="UP000028524">
    <property type="component" value="Unassembled WGS sequence"/>
</dbReference>
<dbReference type="PANTHER" id="PTHR42037">
    <property type="match status" value="1"/>
</dbReference>
<dbReference type="EMBL" id="KL659382">
    <property type="protein sequence ID" value="KFA69673.1"/>
    <property type="molecule type" value="Genomic_DNA"/>
</dbReference>
<dbReference type="InterPro" id="IPR027796">
    <property type="entry name" value="OTT_1508_deam-like"/>
</dbReference>
<gene>
    <name evidence="1" type="ORF">S40285_08665</name>
</gene>
<keyword evidence="2" id="KW-1185">Reference proteome</keyword>
<dbReference type="PANTHER" id="PTHR42037:SF1">
    <property type="match status" value="1"/>
</dbReference>
<proteinExistence type="predicted"/>
<reference evidence="1 2" key="1">
    <citation type="journal article" date="2014" name="BMC Genomics">
        <title>Comparative genome sequencing reveals chemotype-specific gene clusters in the toxigenic black mold Stachybotrys.</title>
        <authorList>
            <person name="Semeiks J."/>
            <person name="Borek D."/>
            <person name="Otwinowski Z."/>
            <person name="Grishin N.V."/>
        </authorList>
    </citation>
    <scope>NUCLEOTIDE SEQUENCE [LARGE SCALE GENOMIC DNA]</scope>
    <source>
        <strain evidence="1 2">IBT 40285</strain>
    </source>
</reference>
<organism evidence="1 2">
    <name type="scientific">Stachybotrys chlorohalonatus (strain IBT 40285)</name>
    <dbReference type="NCBI Taxonomy" id="1283841"/>
    <lineage>
        <taxon>Eukaryota</taxon>
        <taxon>Fungi</taxon>
        <taxon>Dikarya</taxon>
        <taxon>Ascomycota</taxon>
        <taxon>Pezizomycotina</taxon>
        <taxon>Sordariomycetes</taxon>
        <taxon>Hypocreomycetidae</taxon>
        <taxon>Hypocreales</taxon>
        <taxon>Stachybotryaceae</taxon>
        <taxon>Stachybotrys</taxon>
    </lineage>
</organism>
<evidence type="ECO:0000313" key="2">
    <source>
        <dbReference type="Proteomes" id="UP000028524"/>
    </source>
</evidence>
<dbReference type="OrthoDB" id="3251507at2759"/>
<sequence length="456" mass="52323">MAEHRNPVTSTNNNNPEERFRIFVYKLAYVCDNVKGNEGATVTSFMITQDEGHSVQFWFASNQRTEEELEETAVFTRTLLQMIRKGVMKNQVQKKTLHKDLLHHVLLFNQARITSYLQKVRTEAQKCLEKCSYFSGEERVRMTVALNRVVEVFVTIPANTAVDIHDFELVLDSLEKLDRSSSGKSLSTLAREVRGSSNEFPGCWPEMRHMMSRLLAYREAINYFLAAKRTWPQLFENPLVCFTTSSKPISKPGRNKSFSADSIIGRMTNENEKIEAFREFVEDLQLYNLDDRIKTQYSNRGFRPVVHSEILLLDFLKITGPIHPGRFFQGWMYIGSSKPTCKLCHYYFEEHTPKIGHRPTHGNLYISWRVPDVLMSQGNTAEIERRVMIDKILARVRNDAFNLILKRVKPTHRSHDSVTSSARLTHSRSWVSASIDDVASMVGDLAISENIGSGSS</sequence>
<name>A0A084R0D8_STAC4</name>
<dbReference type="HOGENOM" id="CLU_027514_2_2_1"/>